<dbReference type="EMBL" id="CAJNOM010000055">
    <property type="protein sequence ID" value="CAF0935397.1"/>
    <property type="molecule type" value="Genomic_DNA"/>
</dbReference>
<keyword evidence="3 9" id="KW-0547">Nucleotide-binding</keyword>
<evidence type="ECO:0000256" key="7">
    <source>
        <dbReference type="ARBA" id="ARBA00051245"/>
    </source>
</evidence>
<gene>
    <name evidence="14" type="ORF">BJG266_LOCUS4140</name>
    <name evidence="15" type="ORF">QVE165_LOCUS11342</name>
</gene>
<feature type="compositionally biased region" description="Polar residues" evidence="11">
    <location>
        <begin position="13"/>
        <end position="24"/>
    </location>
</feature>
<evidence type="ECO:0000256" key="1">
    <source>
        <dbReference type="ARBA" id="ARBA00022553"/>
    </source>
</evidence>
<keyword evidence="16" id="KW-1185">Reference proteome</keyword>
<sequence length="809" mass="94095">MNGPRQRIIPNHQHPSSPKSPNENLSQFSKLFSSDEGYRILNTVSSEEYKLLQDTKKILEEKVNLDKQYAENLQQLTAKADRIAWPTEPHLIASTCREILMQWSRQATTIDSNADKFRNLALDDLIKNLLEYKSDSKKFLADQKRQYDLEHRKAEIDVAEAEKHYSDEAKSFVTKNNELTKAVASAGMNDGNRINNIKRSVIEKRNNVYQAHNEYVLAVRQYNFIDEQYVRKVRSLLAYHEEINLIINRQWLSLLEAIMNYDRHNSLTNNESCSIDPSHCYDNICQIHSNIPLLTTKPIVFNTLLLQISGLTNLKENQIIVDDTTINDSTINSLDKKIQMLTESVNRNNNESSTILQLINQFRPKETTYYGRKSLFEQEQQAENLQMKMAWEETLKNDLDDVLEDCGFIRDNLPYQEAQASLSDKLEDQMYFHGIMPRAQSVTLFTERGDYLVRKNHEGKIVLSIFWIDPTDTNKLKDGHFFIYEKNNMYYFQENSVMKPTVSKLITYYTRQKLELRNDGTRLIRPIERPDYIINDSDIILSNSSLGSGHFGEVTRGEYCGTPVAVKLLRSINGPLRPEDRQNFINEALLLKRFKHKRIVQFIGIAAYREPLMIVMELVEQGSLSNYLKANELRVSQLTQMCYEIAKGMAYLESCNVIHRDLAARNCLVDKNGRIKVADFGLSRCLQEDDVYFTQIKEFPLRWWAVEVLSKGPYTIKSDVWSYGITIWEIFSKAALPYAHYQHNHFVIDAVKRGERLKRPDKCPANIYAIMSNCWLLTPKDRASFKEIVEILRKEKSILPKFPFFNSLR</sequence>
<dbReference type="OrthoDB" id="546826at2759"/>
<dbReference type="InterPro" id="IPR027267">
    <property type="entry name" value="AH/BAR_dom_sf"/>
</dbReference>
<dbReference type="AlphaFoldDB" id="A0A813RAI4"/>
<feature type="domain" description="Protein kinase" evidence="13">
    <location>
        <begin position="540"/>
        <end position="805"/>
    </location>
</feature>
<dbReference type="Proteomes" id="UP000663877">
    <property type="component" value="Unassembled WGS sequence"/>
</dbReference>
<keyword evidence="5 9" id="KW-0067">ATP-binding</keyword>
<comment type="catalytic activity">
    <reaction evidence="7 10">
        <text>L-tyrosyl-[protein] + ATP = O-phospho-L-tyrosyl-[protein] + ADP + H(+)</text>
        <dbReference type="Rhea" id="RHEA:10596"/>
        <dbReference type="Rhea" id="RHEA-COMP:10136"/>
        <dbReference type="Rhea" id="RHEA-COMP:20101"/>
        <dbReference type="ChEBI" id="CHEBI:15378"/>
        <dbReference type="ChEBI" id="CHEBI:30616"/>
        <dbReference type="ChEBI" id="CHEBI:46858"/>
        <dbReference type="ChEBI" id="CHEBI:61978"/>
        <dbReference type="ChEBI" id="CHEBI:456216"/>
        <dbReference type="EC" id="2.7.10.2"/>
    </reaction>
</comment>
<evidence type="ECO:0000256" key="3">
    <source>
        <dbReference type="ARBA" id="ARBA00022741"/>
    </source>
</evidence>
<dbReference type="EC" id="2.7.10.2" evidence="10"/>
<feature type="region of interest" description="Disordered" evidence="11">
    <location>
        <begin position="1"/>
        <end position="24"/>
    </location>
</feature>
<comment type="similarity">
    <text evidence="10">Belongs to the protein kinase superfamily. Tyr protein kinase family.</text>
</comment>
<dbReference type="Pfam" id="PF07714">
    <property type="entry name" value="PK_Tyr_Ser-Thr"/>
    <property type="match status" value="1"/>
</dbReference>
<dbReference type="SUPFAM" id="SSF55550">
    <property type="entry name" value="SH2 domain"/>
    <property type="match status" value="1"/>
</dbReference>
<evidence type="ECO:0000313" key="15">
    <source>
        <dbReference type="EMBL" id="CAF0935397.1"/>
    </source>
</evidence>
<reference evidence="14" key="1">
    <citation type="submission" date="2021-02" db="EMBL/GenBank/DDBJ databases">
        <authorList>
            <person name="Nowell W R."/>
        </authorList>
    </citation>
    <scope>NUCLEOTIDE SEQUENCE</scope>
</reference>
<dbReference type="SMART" id="SM00219">
    <property type="entry name" value="TyrKc"/>
    <property type="match status" value="1"/>
</dbReference>
<evidence type="ECO:0000256" key="8">
    <source>
        <dbReference type="PROSITE-ProRule" id="PRU00191"/>
    </source>
</evidence>
<evidence type="ECO:0000256" key="6">
    <source>
        <dbReference type="ARBA" id="ARBA00023137"/>
    </source>
</evidence>
<dbReference type="CDD" id="cd00192">
    <property type="entry name" value="PTKc"/>
    <property type="match status" value="1"/>
</dbReference>
<accession>A0A813RAI4</accession>
<keyword evidence="1" id="KW-0597">Phosphoprotein</keyword>
<keyword evidence="4 10" id="KW-0418">Kinase</keyword>
<name>A0A813RAI4_9BILA</name>
<protein>
    <recommendedName>
        <fullName evidence="10">Tyrosine-protein kinase</fullName>
        <ecNumber evidence="10">2.7.10.2</ecNumber>
    </recommendedName>
</protein>
<evidence type="ECO:0000256" key="11">
    <source>
        <dbReference type="SAM" id="MobiDB-lite"/>
    </source>
</evidence>
<dbReference type="InterPro" id="IPR036860">
    <property type="entry name" value="SH2_dom_sf"/>
</dbReference>
<dbReference type="PROSITE" id="PS00109">
    <property type="entry name" value="PROTEIN_KINASE_TYR"/>
    <property type="match status" value="1"/>
</dbReference>
<evidence type="ECO:0000313" key="16">
    <source>
        <dbReference type="Proteomes" id="UP000663832"/>
    </source>
</evidence>
<dbReference type="EMBL" id="CAJNOI010000010">
    <property type="protein sequence ID" value="CAF0781286.1"/>
    <property type="molecule type" value="Genomic_DNA"/>
</dbReference>
<evidence type="ECO:0000313" key="17">
    <source>
        <dbReference type="Proteomes" id="UP000663877"/>
    </source>
</evidence>
<dbReference type="InterPro" id="IPR050198">
    <property type="entry name" value="Non-receptor_tyrosine_kinases"/>
</dbReference>
<feature type="binding site" evidence="9">
    <location>
        <position position="567"/>
    </location>
    <ligand>
        <name>ATP</name>
        <dbReference type="ChEBI" id="CHEBI:30616"/>
    </ligand>
</feature>
<dbReference type="SUPFAM" id="SSF103657">
    <property type="entry name" value="BAR/IMD domain-like"/>
    <property type="match status" value="1"/>
</dbReference>
<proteinExistence type="inferred from homology"/>
<dbReference type="SUPFAM" id="SSF56112">
    <property type="entry name" value="Protein kinase-like (PK-like)"/>
    <property type="match status" value="1"/>
</dbReference>
<dbReference type="Gene3D" id="1.10.510.10">
    <property type="entry name" value="Transferase(Phosphotransferase) domain 1"/>
    <property type="match status" value="1"/>
</dbReference>
<evidence type="ECO:0000256" key="5">
    <source>
        <dbReference type="ARBA" id="ARBA00022840"/>
    </source>
</evidence>
<dbReference type="InterPro" id="IPR000719">
    <property type="entry name" value="Prot_kinase_dom"/>
</dbReference>
<dbReference type="InterPro" id="IPR011009">
    <property type="entry name" value="Kinase-like_dom_sf"/>
</dbReference>
<comment type="caution">
    <text evidence="14">The sequence shown here is derived from an EMBL/GenBank/DDBJ whole genome shotgun (WGS) entry which is preliminary data.</text>
</comment>
<evidence type="ECO:0000256" key="2">
    <source>
        <dbReference type="ARBA" id="ARBA00022679"/>
    </source>
</evidence>
<keyword evidence="8" id="KW-0727">SH2 domain</keyword>
<dbReference type="PROSITE" id="PS50001">
    <property type="entry name" value="SH2"/>
    <property type="match status" value="1"/>
</dbReference>
<keyword evidence="6 10" id="KW-0829">Tyrosine-protein kinase</keyword>
<dbReference type="GO" id="GO:0005524">
    <property type="term" value="F:ATP binding"/>
    <property type="evidence" value="ECO:0007669"/>
    <property type="project" value="UniProtKB-UniRule"/>
</dbReference>
<evidence type="ECO:0000256" key="9">
    <source>
        <dbReference type="PROSITE-ProRule" id="PRU10141"/>
    </source>
</evidence>
<dbReference type="InterPro" id="IPR008266">
    <property type="entry name" value="Tyr_kinase_AS"/>
</dbReference>
<dbReference type="Pfam" id="PF00017">
    <property type="entry name" value="SH2"/>
    <property type="match status" value="1"/>
</dbReference>
<evidence type="ECO:0000259" key="13">
    <source>
        <dbReference type="PROSITE" id="PS50011"/>
    </source>
</evidence>
<dbReference type="FunFam" id="1.10.510.10:FF:000554">
    <property type="entry name" value="Predicted protein"/>
    <property type="match status" value="1"/>
</dbReference>
<dbReference type="InterPro" id="IPR001245">
    <property type="entry name" value="Ser-Thr/Tyr_kinase_cat_dom"/>
</dbReference>
<dbReference type="PROSITE" id="PS50011">
    <property type="entry name" value="PROTEIN_KINASE_DOM"/>
    <property type="match status" value="1"/>
</dbReference>
<dbReference type="InterPro" id="IPR000980">
    <property type="entry name" value="SH2"/>
</dbReference>
<dbReference type="Proteomes" id="UP000663832">
    <property type="component" value="Unassembled WGS sequence"/>
</dbReference>
<feature type="domain" description="SH2" evidence="12">
    <location>
        <begin position="431"/>
        <end position="527"/>
    </location>
</feature>
<keyword evidence="2 10" id="KW-0808">Transferase</keyword>
<dbReference type="SMART" id="SM00252">
    <property type="entry name" value="SH2"/>
    <property type="match status" value="1"/>
</dbReference>
<dbReference type="InterPro" id="IPR017441">
    <property type="entry name" value="Protein_kinase_ATP_BS"/>
</dbReference>
<dbReference type="PANTHER" id="PTHR24418">
    <property type="entry name" value="TYROSINE-PROTEIN KINASE"/>
    <property type="match status" value="1"/>
</dbReference>
<dbReference type="InterPro" id="IPR020635">
    <property type="entry name" value="Tyr_kinase_cat_dom"/>
</dbReference>
<dbReference type="GO" id="GO:0004715">
    <property type="term" value="F:non-membrane spanning protein tyrosine kinase activity"/>
    <property type="evidence" value="ECO:0007669"/>
    <property type="project" value="UniProtKB-EC"/>
</dbReference>
<dbReference type="Gene3D" id="1.20.1270.60">
    <property type="entry name" value="Arfaptin homology (AH) domain/BAR domain"/>
    <property type="match status" value="1"/>
</dbReference>
<evidence type="ECO:0000256" key="10">
    <source>
        <dbReference type="RuleBase" id="RU362096"/>
    </source>
</evidence>
<evidence type="ECO:0000313" key="14">
    <source>
        <dbReference type="EMBL" id="CAF0781286.1"/>
    </source>
</evidence>
<evidence type="ECO:0000259" key="12">
    <source>
        <dbReference type="PROSITE" id="PS50001"/>
    </source>
</evidence>
<evidence type="ECO:0000256" key="4">
    <source>
        <dbReference type="ARBA" id="ARBA00022777"/>
    </source>
</evidence>
<organism evidence="14 17">
    <name type="scientific">Adineta steineri</name>
    <dbReference type="NCBI Taxonomy" id="433720"/>
    <lineage>
        <taxon>Eukaryota</taxon>
        <taxon>Metazoa</taxon>
        <taxon>Spiralia</taxon>
        <taxon>Gnathifera</taxon>
        <taxon>Rotifera</taxon>
        <taxon>Eurotatoria</taxon>
        <taxon>Bdelloidea</taxon>
        <taxon>Adinetida</taxon>
        <taxon>Adinetidae</taxon>
        <taxon>Adineta</taxon>
    </lineage>
</organism>
<dbReference type="Gene3D" id="3.30.505.10">
    <property type="entry name" value="SH2 domain"/>
    <property type="match status" value="1"/>
</dbReference>
<dbReference type="PROSITE" id="PS00107">
    <property type="entry name" value="PROTEIN_KINASE_ATP"/>
    <property type="match status" value="1"/>
</dbReference>
<dbReference type="PRINTS" id="PR00109">
    <property type="entry name" value="TYRKINASE"/>
</dbReference>